<protein>
    <submittedName>
        <fullName evidence="2">Predicted protein</fullName>
    </submittedName>
</protein>
<proteinExistence type="predicted"/>
<keyword evidence="3" id="KW-1185">Reference proteome</keyword>
<accession>B0DW63</accession>
<dbReference type="InParanoid" id="B0DW63"/>
<gene>
    <name evidence="2" type="ORF">LACBIDRAFT_312441</name>
</gene>
<evidence type="ECO:0000313" key="2">
    <source>
        <dbReference type="EMBL" id="EDR01127.1"/>
    </source>
</evidence>
<dbReference type="AlphaFoldDB" id="B0DW63"/>
<organism evidence="3">
    <name type="scientific">Laccaria bicolor (strain S238N-H82 / ATCC MYA-4686)</name>
    <name type="common">Bicoloured deceiver</name>
    <name type="synonym">Laccaria laccata var. bicolor</name>
    <dbReference type="NCBI Taxonomy" id="486041"/>
    <lineage>
        <taxon>Eukaryota</taxon>
        <taxon>Fungi</taxon>
        <taxon>Dikarya</taxon>
        <taxon>Basidiomycota</taxon>
        <taxon>Agaricomycotina</taxon>
        <taxon>Agaricomycetes</taxon>
        <taxon>Agaricomycetidae</taxon>
        <taxon>Agaricales</taxon>
        <taxon>Agaricineae</taxon>
        <taxon>Hydnangiaceae</taxon>
        <taxon>Laccaria</taxon>
    </lineage>
</organism>
<dbReference type="Proteomes" id="UP000001194">
    <property type="component" value="Unassembled WGS sequence"/>
</dbReference>
<feature type="compositionally biased region" description="Polar residues" evidence="1">
    <location>
        <begin position="1"/>
        <end position="20"/>
    </location>
</feature>
<dbReference type="GeneID" id="6083866"/>
<dbReference type="RefSeq" id="XP_001888169.1">
    <property type="nucleotide sequence ID" value="XM_001888134.1"/>
</dbReference>
<dbReference type="HOGENOM" id="CLU_1907065_0_0_1"/>
<dbReference type="EMBL" id="DS547142">
    <property type="protein sequence ID" value="EDR01127.1"/>
    <property type="molecule type" value="Genomic_DNA"/>
</dbReference>
<reference evidence="2 3" key="1">
    <citation type="journal article" date="2008" name="Nature">
        <title>The genome of Laccaria bicolor provides insights into mycorrhizal symbiosis.</title>
        <authorList>
            <person name="Martin F."/>
            <person name="Aerts A."/>
            <person name="Ahren D."/>
            <person name="Brun A."/>
            <person name="Danchin E.G.J."/>
            <person name="Duchaussoy F."/>
            <person name="Gibon J."/>
            <person name="Kohler A."/>
            <person name="Lindquist E."/>
            <person name="Pereda V."/>
            <person name="Salamov A."/>
            <person name="Shapiro H.J."/>
            <person name="Wuyts J."/>
            <person name="Blaudez D."/>
            <person name="Buee M."/>
            <person name="Brokstein P."/>
            <person name="Canbaeck B."/>
            <person name="Cohen D."/>
            <person name="Courty P.E."/>
            <person name="Coutinho P.M."/>
            <person name="Delaruelle C."/>
            <person name="Detter J.C."/>
            <person name="Deveau A."/>
            <person name="DiFazio S."/>
            <person name="Duplessis S."/>
            <person name="Fraissinet-Tachet L."/>
            <person name="Lucic E."/>
            <person name="Frey-Klett P."/>
            <person name="Fourrey C."/>
            <person name="Feussner I."/>
            <person name="Gay G."/>
            <person name="Grimwood J."/>
            <person name="Hoegger P.J."/>
            <person name="Jain P."/>
            <person name="Kilaru S."/>
            <person name="Labbe J."/>
            <person name="Lin Y.C."/>
            <person name="Legue V."/>
            <person name="Le Tacon F."/>
            <person name="Marmeisse R."/>
            <person name="Melayah D."/>
            <person name="Montanini B."/>
            <person name="Muratet M."/>
            <person name="Nehls U."/>
            <person name="Niculita-Hirzel H."/>
            <person name="Oudot-Le Secq M.P."/>
            <person name="Peter M."/>
            <person name="Quesneville H."/>
            <person name="Rajashekar B."/>
            <person name="Reich M."/>
            <person name="Rouhier N."/>
            <person name="Schmutz J."/>
            <person name="Yin T."/>
            <person name="Chalot M."/>
            <person name="Henrissat B."/>
            <person name="Kuees U."/>
            <person name="Lucas S."/>
            <person name="Van de Peer Y."/>
            <person name="Podila G.K."/>
            <person name="Polle A."/>
            <person name="Pukkila P.J."/>
            <person name="Richardson P.M."/>
            <person name="Rouze P."/>
            <person name="Sanders I.R."/>
            <person name="Stajich J.E."/>
            <person name="Tunlid A."/>
            <person name="Tuskan G."/>
            <person name="Grigoriev I.V."/>
        </authorList>
    </citation>
    <scope>NUCLEOTIDE SEQUENCE [LARGE SCALE GENOMIC DNA]</scope>
    <source>
        <strain evidence="3">S238N-H82 / ATCC MYA-4686</strain>
    </source>
</reference>
<sequence length="133" mass="14652">MLSANSEHTLSNTGSRTSACRSPPLTWAPLRPCSSRFPPLKPPGGKHSASAVPRLFRRYHPVWRASPLPLRCLFLIDISRAPLLLVPLASLTSPRPARAFLTRTWSVGPYWHYLSTPQSSGGRTCLQSASSYL</sequence>
<evidence type="ECO:0000313" key="3">
    <source>
        <dbReference type="Proteomes" id="UP000001194"/>
    </source>
</evidence>
<dbReference type="KEGG" id="lbc:LACBIDRAFT_312441"/>
<name>B0DW63_LACBS</name>
<feature type="region of interest" description="Disordered" evidence="1">
    <location>
        <begin position="1"/>
        <end position="23"/>
    </location>
</feature>
<evidence type="ECO:0000256" key="1">
    <source>
        <dbReference type="SAM" id="MobiDB-lite"/>
    </source>
</evidence>